<proteinExistence type="predicted"/>
<name>A0AAI9U3K7_9PEZI</name>
<protein>
    <submittedName>
        <fullName evidence="1">Uncharacterized protein</fullName>
    </submittedName>
</protein>
<accession>A0AAI9U3K7</accession>
<sequence>MVSPLSQTQQNGFLAAEAIFGLDQSLAAYQRRLQAATAFGLLRGSIERNKTTLSTLTKRNSQKRKRDYFQINVMGLVQSGEVSRILLPLVTICSSRPERSMNWLLLALFSLTEAFVSSIKEHDLSEVFAELFPRVIGDFTIFQETREMFIDILRQKCNENISEIGQMVLNLLPSETSTKKRRLDGVTSEVEPLILKSESLVCPETVHEDTAPNLNPNRGVVFQFVAAQGDKLEGVLPGTSPFLQGIHTGRQWCWERQKDAESSNSSEMRTSAISAMIPDNDQADISFVLTVGYKAGWEIVQYLGFRFSETD</sequence>
<dbReference type="AlphaFoldDB" id="A0AAI9U3K7"/>
<organism evidence="1 2">
    <name type="scientific">Colletotrichum cuscutae</name>
    <dbReference type="NCBI Taxonomy" id="1209917"/>
    <lineage>
        <taxon>Eukaryota</taxon>
        <taxon>Fungi</taxon>
        <taxon>Dikarya</taxon>
        <taxon>Ascomycota</taxon>
        <taxon>Pezizomycotina</taxon>
        <taxon>Sordariomycetes</taxon>
        <taxon>Hypocreomycetidae</taxon>
        <taxon>Glomerellales</taxon>
        <taxon>Glomerellaceae</taxon>
        <taxon>Colletotrichum</taxon>
        <taxon>Colletotrichum acutatum species complex</taxon>
    </lineage>
</organism>
<evidence type="ECO:0000313" key="2">
    <source>
        <dbReference type="Proteomes" id="UP001239213"/>
    </source>
</evidence>
<keyword evidence="2" id="KW-1185">Reference proteome</keyword>
<evidence type="ECO:0000313" key="1">
    <source>
        <dbReference type="EMBL" id="KAK1451050.1"/>
    </source>
</evidence>
<comment type="caution">
    <text evidence="1">The sequence shown here is derived from an EMBL/GenBank/DDBJ whole genome shotgun (WGS) entry which is preliminary data.</text>
</comment>
<gene>
    <name evidence="1" type="ORF">CCUS01_11227</name>
</gene>
<reference evidence="1" key="1">
    <citation type="submission" date="2016-11" db="EMBL/GenBank/DDBJ databases">
        <title>The genome sequence of Colletotrichum cuscutae.</title>
        <authorList>
            <person name="Baroncelli R."/>
        </authorList>
    </citation>
    <scope>NUCLEOTIDE SEQUENCE</scope>
    <source>
        <strain evidence="1">IMI 304802</strain>
    </source>
</reference>
<dbReference type="Proteomes" id="UP001239213">
    <property type="component" value="Unassembled WGS sequence"/>
</dbReference>
<dbReference type="EMBL" id="MPDP01000301">
    <property type="protein sequence ID" value="KAK1451050.1"/>
    <property type="molecule type" value="Genomic_DNA"/>
</dbReference>